<dbReference type="RefSeq" id="WP_184203973.1">
    <property type="nucleotide sequence ID" value="NZ_JACHGW010000009.1"/>
</dbReference>
<feature type="coiled-coil region" evidence="1">
    <location>
        <begin position="813"/>
        <end position="840"/>
    </location>
</feature>
<protein>
    <submittedName>
        <fullName evidence="2">Uncharacterized protein</fullName>
    </submittedName>
</protein>
<comment type="caution">
    <text evidence="2">The sequence shown here is derived from an EMBL/GenBank/DDBJ whole genome shotgun (WGS) entry which is preliminary data.</text>
</comment>
<evidence type="ECO:0000313" key="2">
    <source>
        <dbReference type="EMBL" id="MBB6053885.1"/>
    </source>
</evidence>
<keyword evidence="1" id="KW-0175">Coiled coil</keyword>
<dbReference type="Proteomes" id="UP000520814">
    <property type="component" value="Unassembled WGS sequence"/>
</dbReference>
<gene>
    <name evidence="2" type="ORF">HNQ39_005732</name>
</gene>
<dbReference type="EMBL" id="JACHGW010000009">
    <property type="protein sequence ID" value="MBB6053885.1"/>
    <property type="molecule type" value="Genomic_DNA"/>
</dbReference>
<sequence>MRLFADIAPDGGVTTVEMIVSRIKAQSSSMPGRWSLCELRPDEADYQFLRAWAAHLPYGVVKQYFRGDHWQQQSHMGLALLMLFAEVARREASEGTLWPHIRRGVFNHQTERSLFVQSAPKAELANAIERAVRRFHLRHVFDLDAGGQNYYNTVYLQFGFTRHGFQRNLGIWLSGNYSQAIRRLLFTTSLRSDSMMQLWSALRSRSPKLDDIIKSSPWVLPEWRDDLHEALSRQVFQTITDEDDVEIPILTERPQLCWEQAPVLEWHISSIETLSTMQDCILLRINGIVVAEMYLQESGHYEPLNPRPVRTPIIGHEANVELVSQEDGSVLQREFIPIFDREALVCCSNLGPKNLLFAAPGIRLSPEPLRRWSLPNQYSLSQMPKSEDYEAFEEGELVWSSVRGSKPPPETTLEIDWQEPTLAAAASPSIKVTHPSGESPLAIRMWGIPLMQVAESETVSVVGPLLAAAGTLPPTIQLNVLTAKGNRERSTLKRDPNTLKGILFRSPEGTWHSCEELNTQFATDIASLPLRYYPPKPLCGREGDEAHWLLFEGASWRGNVARQTRPRPWGWGAPLNLQERIYNSKERMRLCESCVDTGIIGTFEKERLTLRYPIILDPQRHRLVILRASGHCEILDAEQVVSSVSEDNLVWNLHLTSSLDELRMIAIAYDGEYRGSWWSSDFGTFFSSSSGVEAENLNTVIALLYWAKAPLLSSGIRELVRAFVSRNVTKIINAWLSFGYLPSDLKPRLRGADDGWDATLAVLLEDWDVTRSAKTIAPGTLPLSKKLADVSSLTAYRFLRAVKNSGYPIDNSALRLQLELDSASERVNQWRQDIEAADETGVNERFVTLKDVGLLALGKRAAYHGVASLDYFHRRNLRTAIGALTPFRNWLLHELLIDLENG</sequence>
<proteinExistence type="predicted"/>
<evidence type="ECO:0000256" key="1">
    <source>
        <dbReference type="SAM" id="Coils"/>
    </source>
</evidence>
<dbReference type="AlphaFoldDB" id="A0A7W9SW08"/>
<organism evidence="2 3">
    <name type="scientific">Armatimonas rosea</name>
    <dbReference type="NCBI Taxonomy" id="685828"/>
    <lineage>
        <taxon>Bacteria</taxon>
        <taxon>Bacillati</taxon>
        <taxon>Armatimonadota</taxon>
        <taxon>Armatimonadia</taxon>
        <taxon>Armatimonadales</taxon>
        <taxon>Armatimonadaceae</taxon>
        <taxon>Armatimonas</taxon>
    </lineage>
</organism>
<accession>A0A7W9SW08</accession>
<evidence type="ECO:0000313" key="3">
    <source>
        <dbReference type="Proteomes" id="UP000520814"/>
    </source>
</evidence>
<reference evidence="2 3" key="1">
    <citation type="submission" date="2020-08" db="EMBL/GenBank/DDBJ databases">
        <title>Genomic Encyclopedia of Type Strains, Phase IV (KMG-IV): sequencing the most valuable type-strain genomes for metagenomic binning, comparative biology and taxonomic classification.</title>
        <authorList>
            <person name="Goeker M."/>
        </authorList>
    </citation>
    <scope>NUCLEOTIDE SEQUENCE [LARGE SCALE GENOMIC DNA]</scope>
    <source>
        <strain evidence="2 3">DSM 23562</strain>
    </source>
</reference>
<name>A0A7W9SW08_ARMRO</name>
<keyword evidence="3" id="KW-1185">Reference proteome</keyword>